<name>A0A9P0L4K0_ACAOB</name>
<dbReference type="Proteomes" id="UP001152888">
    <property type="component" value="Unassembled WGS sequence"/>
</dbReference>
<dbReference type="EMBL" id="CAKOFQ010007591">
    <property type="protein sequence ID" value="CAH2004489.1"/>
    <property type="molecule type" value="Genomic_DNA"/>
</dbReference>
<feature type="compositionally biased region" description="Polar residues" evidence="1">
    <location>
        <begin position="119"/>
        <end position="128"/>
    </location>
</feature>
<comment type="caution">
    <text evidence="3">The sequence shown here is derived from an EMBL/GenBank/DDBJ whole genome shotgun (WGS) entry which is preliminary data.</text>
</comment>
<evidence type="ECO:0000256" key="1">
    <source>
        <dbReference type="SAM" id="MobiDB-lite"/>
    </source>
</evidence>
<feature type="domain" description="DUF7869" evidence="2">
    <location>
        <begin position="563"/>
        <end position="692"/>
    </location>
</feature>
<dbReference type="PANTHER" id="PTHR10773:SF19">
    <property type="match status" value="1"/>
</dbReference>
<evidence type="ECO:0000313" key="3">
    <source>
        <dbReference type="EMBL" id="CAH1988311.1"/>
    </source>
</evidence>
<evidence type="ECO:0000313" key="4">
    <source>
        <dbReference type="EMBL" id="CAH2004489.1"/>
    </source>
</evidence>
<dbReference type="EMBL" id="CAKOFQ010007042">
    <property type="protein sequence ID" value="CAH1988311.1"/>
    <property type="molecule type" value="Genomic_DNA"/>
</dbReference>
<gene>
    <name evidence="3" type="ORF">ACAOBT_LOCUS18403</name>
    <name evidence="4" type="ORF">ACAOBT_LOCUS28023</name>
</gene>
<feature type="region of interest" description="Disordered" evidence="1">
    <location>
        <begin position="29"/>
        <end position="49"/>
    </location>
</feature>
<organism evidence="3 5">
    <name type="scientific">Acanthoscelides obtectus</name>
    <name type="common">Bean weevil</name>
    <name type="synonym">Bruchus obtectus</name>
    <dbReference type="NCBI Taxonomy" id="200917"/>
    <lineage>
        <taxon>Eukaryota</taxon>
        <taxon>Metazoa</taxon>
        <taxon>Ecdysozoa</taxon>
        <taxon>Arthropoda</taxon>
        <taxon>Hexapoda</taxon>
        <taxon>Insecta</taxon>
        <taxon>Pterygota</taxon>
        <taxon>Neoptera</taxon>
        <taxon>Endopterygota</taxon>
        <taxon>Coleoptera</taxon>
        <taxon>Polyphaga</taxon>
        <taxon>Cucujiformia</taxon>
        <taxon>Chrysomeloidea</taxon>
        <taxon>Chrysomelidae</taxon>
        <taxon>Bruchinae</taxon>
        <taxon>Bruchini</taxon>
        <taxon>Acanthoscelides</taxon>
    </lineage>
</organism>
<dbReference type="AlphaFoldDB" id="A0A9P0L4K0"/>
<dbReference type="InterPro" id="IPR057191">
    <property type="entry name" value="DUF7869"/>
</dbReference>
<keyword evidence="5" id="KW-1185">Reference proteome</keyword>
<proteinExistence type="predicted"/>
<evidence type="ECO:0000259" key="2">
    <source>
        <dbReference type="Pfam" id="PF25273"/>
    </source>
</evidence>
<protein>
    <recommendedName>
        <fullName evidence="2">DUF7869 domain-containing protein</fullName>
    </recommendedName>
</protein>
<sequence>MAISSRSRLIMKLSRQLEQDNQEFNKWSVKNSEATKPTQEATTTSTDKSISAVDTETFSVADTLKTPTLPINLTRSTDYVGKLVFPGNMDNCAVASNISSGEGNTKENNGSGYCRRTSNEGSECTNSEGEPYGSDDSVADPDFIASDGEVPDIENNPSLTNIEAEYQNETVTVGVQKRIGRKRKSNKDAWLKNSAKRLRNSGQAYRSAKQVEQVDGAKKYVYVQRDEKKMGPPCNDKCRLKCFEKIGPEARNTLFKSYWEMGDLQRQRNFILSNMTPIQPKYRYEKADSCRRLNNAFYLGIGNEGRIRVCKYFFISTLGINSRVIRTVVMKQENVCSGMLKVDLRGKHKSHVTVPDELKNGVRQHIISIPRIESHYCRSQTQKEYIEGGKTISQLYTHYKKTCTDQNLPFVKYSMYYTIFNTEFNIGFFNPKKDQCELCLAFANANEENRLQMQDPYNEHIIEKELARVEKANDKNSDKIVVVYDLQAVLPCPSGEAQSFYYVSKLNVFNFSMFRLQTKDVTCYLWHEGQGHRGANEIGSCVWDYLENLDQEIDSLGTNEKKDVVFYSDNCVGQQKNKFMVALYVYAVCKLKCIQSITHKFLTVGHTQNEGDSVHSVIERRVRRFKKNGPIYVPEQYVNIIRDARKTGKPYAVKEMCYQSFFDLKDLTSQIGLNINKIADARVISVNKDQPTVILMKDSFGQEEFSITNLFNSRRKPVSIEDLQLKQAYRSKPGITDKKKKGLLSLISKPGTKKSLTRPVPTYYEDYYKNL</sequence>
<evidence type="ECO:0000313" key="5">
    <source>
        <dbReference type="Proteomes" id="UP001152888"/>
    </source>
</evidence>
<dbReference type="OrthoDB" id="434783at2759"/>
<accession>A0A9P0L4K0</accession>
<feature type="compositionally biased region" description="Polar residues" evidence="1">
    <location>
        <begin position="97"/>
        <end position="111"/>
    </location>
</feature>
<dbReference type="PANTHER" id="PTHR10773">
    <property type="entry name" value="DNA-DIRECTED RNA POLYMERASES I, II, AND III SUBUNIT RPABC2"/>
    <property type="match status" value="1"/>
</dbReference>
<reference evidence="3" key="1">
    <citation type="submission" date="2022-03" db="EMBL/GenBank/DDBJ databases">
        <authorList>
            <person name="Sayadi A."/>
        </authorList>
    </citation>
    <scope>NUCLEOTIDE SEQUENCE</scope>
</reference>
<dbReference type="Pfam" id="PF25273">
    <property type="entry name" value="DUF7869"/>
    <property type="match status" value="1"/>
</dbReference>
<feature type="region of interest" description="Disordered" evidence="1">
    <location>
        <begin position="97"/>
        <end position="156"/>
    </location>
</feature>